<keyword evidence="6" id="KW-1185">Reference proteome</keyword>
<reference evidence="6" key="1">
    <citation type="journal article" date="2019" name="Toxins">
        <title>Detection of Abrin-Like and Prepropulchellin-Like Toxin Genes and Transcripts Using Whole Genome Sequencing and Full-Length Transcript Sequencing of Abrus precatorius.</title>
        <authorList>
            <person name="Hovde B.T."/>
            <person name="Daligault H.E."/>
            <person name="Hanschen E.R."/>
            <person name="Kunde Y.A."/>
            <person name="Johnson M.B."/>
            <person name="Starkenburg S.R."/>
            <person name="Johnson S.L."/>
        </authorList>
    </citation>
    <scope>NUCLEOTIDE SEQUENCE [LARGE SCALE GENOMIC DNA]</scope>
</reference>
<evidence type="ECO:0000259" key="5">
    <source>
        <dbReference type="PROSITE" id="PS51005"/>
    </source>
</evidence>
<dbReference type="Pfam" id="PF02365">
    <property type="entry name" value="NAM"/>
    <property type="match status" value="1"/>
</dbReference>
<evidence type="ECO:0000313" key="6">
    <source>
        <dbReference type="Proteomes" id="UP000694853"/>
    </source>
</evidence>
<evidence type="ECO:0000256" key="3">
    <source>
        <dbReference type="ARBA" id="ARBA00023163"/>
    </source>
</evidence>
<dbReference type="FunFam" id="2.170.150.80:FF:000006">
    <property type="entry name" value="NAC domain-containing protein 100-like"/>
    <property type="match status" value="1"/>
</dbReference>
<dbReference type="GO" id="GO:0006355">
    <property type="term" value="P:regulation of DNA-templated transcription"/>
    <property type="evidence" value="ECO:0007669"/>
    <property type="project" value="InterPro"/>
</dbReference>
<keyword evidence="3" id="KW-0804">Transcription</keyword>
<dbReference type="Proteomes" id="UP000694853">
    <property type="component" value="Unplaced"/>
</dbReference>
<evidence type="ECO:0000256" key="2">
    <source>
        <dbReference type="ARBA" id="ARBA00023125"/>
    </source>
</evidence>
<dbReference type="InterPro" id="IPR036093">
    <property type="entry name" value="NAC_dom_sf"/>
</dbReference>
<sequence length="353" mass="39687">MENVLVLSKEEDQMDLPPGFRFHPTDEELISHYLYRKVTDTNFSAKAIGEVDLNRSEPWDLPWKAKLGEKEWYFFCVRDRKYPTGLRTNRATEAGYWKATGKDKEIYREKTLVGMKKTLVFYKGRAPKGEKTNWVMHEYRLEGKFSVHNLPKTAKNEWVICRVFQKSSGGKKTHISGIMRLDSYGNELGSSSLPPLTDSSPSIGTTKALGVTESVYVPCFSNPIDVQRGMFDSFNNNTLYGLSSNHSFYSTCGVTPLQVPPNLPLPASVCNLQDQTILRALLNNHGNGSSLRNSFEPEREMISVSQETGLTTDVNAEISSGVLNCDVGRRHFENQQNPPASAAPVDLASLWNY</sequence>
<dbReference type="Gene3D" id="2.170.150.80">
    <property type="entry name" value="NAC domain"/>
    <property type="match status" value="1"/>
</dbReference>
<dbReference type="PANTHER" id="PTHR31744:SF104">
    <property type="entry name" value="NAC DOMAIN-CONTAINING PROTEIN 100"/>
    <property type="match status" value="1"/>
</dbReference>
<name>A0A8B8K5F7_ABRPR</name>
<dbReference type="SUPFAM" id="SSF101941">
    <property type="entry name" value="NAC domain"/>
    <property type="match status" value="1"/>
</dbReference>
<dbReference type="GeneID" id="113852447"/>
<evidence type="ECO:0000256" key="1">
    <source>
        <dbReference type="ARBA" id="ARBA00023015"/>
    </source>
</evidence>
<dbReference type="KEGG" id="aprc:113852447"/>
<reference evidence="7" key="2">
    <citation type="submission" date="2025-08" db="UniProtKB">
        <authorList>
            <consortium name="RefSeq"/>
        </authorList>
    </citation>
    <scope>IDENTIFICATION</scope>
    <source>
        <tissue evidence="7">Young leaves</tissue>
    </source>
</reference>
<gene>
    <name evidence="7" type="primary">LOC113852447</name>
</gene>
<proteinExistence type="predicted"/>
<protein>
    <submittedName>
        <fullName evidence="7">NAC domain-containing protein 100-like</fullName>
    </submittedName>
</protein>
<dbReference type="PROSITE" id="PS51005">
    <property type="entry name" value="NAC"/>
    <property type="match status" value="1"/>
</dbReference>
<dbReference type="GO" id="GO:0000976">
    <property type="term" value="F:transcription cis-regulatory region binding"/>
    <property type="evidence" value="ECO:0007669"/>
    <property type="project" value="UniProtKB-ARBA"/>
</dbReference>
<evidence type="ECO:0000313" key="7">
    <source>
        <dbReference type="RefSeq" id="XP_027338524.1"/>
    </source>
</evidence>
<organism evidence="6 7">
    <name type="scientific">Abrus precatorius</name>
    <name type="common">Indian licorice</name>
    <name type="synonym">Glycine abrus</name>
    <dbReference type="NCBI Taxonomy" id="3816"/>
    <lineage>
        <taxon>Eukaryota</taxon>
        <taxon>Viridiplantae</taxon>
        <taxon>Streptophyta</taxon>
        <taxon>Embryophyta</taxon>
        <taxon>Tracheophyta</taxon>
        <taxon>Spermatophyta</taxon>
        <taxon>Magnoliopsida</taxon>
        <taxon>eudicotyledons</taxon>
        <taxon>Gunneridae</taxon>
        <taxon>Pentapetalae</taxon>
        <taxon>rosids</taxon>
        <taxon>fabids</taxon>
        <taxon>Fabales</taxon>
        <taxon>Fabaceae</taxon>
        <taxon>Papilionoideae</taxon>
        <taxon>50 kb inversion clade</taxon>
        <taxon>NPAAA clade</taxon>
        <taxon>indigoferoid/millettioid clade</taxon>
        <taxon>Abreae</taxon>
        <taxon>Abrus</taxon>
    </lineage>
</organism>
<dbReference type="InterPro" id="IPR003441">
    <property type="entry name" value="NAC-dom"/>
</dbReference>
<dbReference type="AlphaFoldDB" id="A0A8B8K5F7"/>
<keyword evidence="4" id="KW-0539">Nucleus</keyword>
<evidence type="ECO:0000256" key="4">
    <source>
        <dbReference type="ARBA" id="ARBA00023242"/>
    </source>
</evidence>
<accession>A0A8B8K5F7</accession>
<keyword evidence="1" id="KW-0805">Transcription regulation</keyword>
<dbReference type="OrthoDB" id="1424968at2759"/>
<keyword evidence="2" id="KW-0238">DNA-binding</keyword>
<feature type="domain" description="NAC" evidence="5">
    <location>
        <begin position="16"/>
        <end position="166"/>
    </location>
</feature>
<dbReference type="RefSeq" id="XP_027338524.1">
    <property type="nucleotide sequence ID" value="XM_027482723.1"/>
</dbReference>
<dbReference type="PANTHER" id="PTHR31744">
    <property type="entry name" value="PROTEIN CUP-SHAPED COTYLEDON 2-RELATED"/>
    <property type="match status" value="1"/>
</dbReference>